<dbReference type="Gene3D" id="3.40.720.10">
    <property type="entry name" value="Alkaline Phosphatase, subunit A"/>
    <property type="match status" value="1"/>
</dbReference>
<dbReference type="Proteomes" id="UP000749559">
    <property type="component" value="Unassembled WGS sequence"/>
</dbReference>
<dbReference type="OrthoDB" id="413313at2759"/>
<dbReference type="FunFam" id="3.40.720.10:FF:000017">
    <property type="entry name" value="Predicted protein"/>
    <property type="match status" value="1"/>
</dbReference>
<dbReference type="AlphaFoldDB" id="A0A8J1THZ6"/>
<dbReference type="CDD" id="cd16021">
    <property type="entry name" value="ALP_like"/>
    <property type="match status" value="1"/>
</dbReference>
<dbReference type="PANTHER" id="PTHR10974">
    <property type="entry name" value="FI08016P-RELATED"/>
    <property type="match status" value="1"/>
</dbReference>
<reference evidence="1" key="1">
    <citation type="submission" date="2022-03" db="EMBL/GenBank/DDBJ databases">
        <authorList>
            <person name="Martin C."/>
        </authorList>
    </citation>
    <scope>NUCLEOTIDE SEQUENCE</scope>
</reference>
<dbReference type="Pfam" id="PF02995">
    <property type="entry name" value="DUF229"/>
    <property type="match status" value="1"/>
</dbReference>
<dbReference type="SUPFAM" id="SSF53649">
    <property type="entry name" value="Alkaline phosphatase-like"/>
    <property type="match status" value="1"/>
</dbReference>
<accession>A0A8J1THZ6</accession>
<protein>
    <submittedName>
        <fullName evidence="1">Uncharacterized protein</fullName>
    </submittedName>
</protein>
<evidence type="ECO:0000313" key="1">
    <source>
        <dbReference type="EMBL" id="CAH1778096.1"/>
    </source>
</evidence>
<dbReference type="InterPro" id="IPR004245">
    <property type="entry name" value="DUF229"/>
</dbReference>
<proteinExistence type="predicted"/>
<dbReference type="InterPro" id="IPR017850">
    <property type="entry name" value="Alkaline_phosphatase_core_sf"/>
</dbReference>
<gene>
    <name evidence="1" type="ORF">OFUS_LOCUS5065</name>
</gene>
<evidence type="ECO:0000313" key="2">
    <source>
        <dbReference type="Proteomes" id="UP000749559"/>
    </source>
</evidence>
<dbReference type="PANTHER" id="PTHR10974:SF1">
    <property type="entry name" value="FI08016P-RELATED"/>
    <property type="match status" value="1"/>
</dbReference>
<keyword evidence="2" id="KW-1185">Reference proteome</keyword>
<sequence length="662" mass="76714">MFYKYILRMRHFKCSIKTSVFGLFLVAIATGLVTIHTNASYLMNMVRHTDHANAISGQHFSGFLVNTPGCKIPDINPFDTSIRHLVTHDTLECDGAKSLTFTEGSLLKINRSLLETTYFNFSHCSYQAIQRDGNNETDRLFRYDPKIVKFKDEVKLRDEFIRVVCHNIPGKMIYTNFHAVVFEKHSVEKDCAETEAMYSKTAKEKALETFNLIILGVDSVSRLNFMRQMPKTRAYLTDVLQALELTGYNKVADNTYVNLVPMFAGKFVEELPWDERYSDIAFDKYEFFWNQAQKRGYRTLYAEDAPEIAIFNYEKEGFHKPPAHYYLRPFSLAMENHGSVWDDTHNCVGDKLETNKVLDYVNDFVKLFKNRLHLAFAFITRLTHENINLVGVGDDAYLEFFKTIHQQGNLENSVVLFYSDHGIRFGKIRETNVGKLEERLPFLYWIFPKWFYKKYPHLDKTLRTNAHRLTTPFDIYATLQDIIDFKGITKVYDKPVRGMSLFSEIPVTRTCEDAWVFPHWCTCQKQISVNKTDGHVIHAANMVVQFINDQTSSHRKLCTLLKLSAITDARMTTSSDEVLKFRESHNSVLGRKVDYGSPVKPIIHYQIILRTFPGDALFEATVRYSDDDGKYHIMGDISRINKYGDQSACICKHQLKKFCFCG</sequence>
<organism evidence="1 2">
    <name type="scientific">Owenia fusiformis</name>
    <name type="common">Polychaete worm</name>
    <dbReference type="NCBI Taxonomy" id="6347"/>
    <lineage>
        <taxon>Eukaryota</taxon>
        <taxon>Metazoa</taxon>
        <taxon>Spiralia</taxon>
        <taxon>Lophotrochozoa</taxon>
        <taxon>Annelida</taxon>
        <taxon>Polychaeta</taxon>
        <taxon>Sedentaria</taxon>
        <taxon>Canalipalpata</taxon>
        <taxon>Sabellida</taxon>
        <taxon>Oweniida</taxon>
        <taxon>Oweniidae</taxon>
        <taxon>Owenia</taxon>
    </lineage>
</organism>
<comment type="caution">
    <text evidence="1">The sequence shown here is derived from an EMBL/GenBank/DDBJ whole genome shotgun (WGS) entry which is preliminary data.</text>
</comment>
<dbReference type="EMBL" id="CAIIXF020000002">
    <property type="protein sequence ID" value="CAH1778096.1"/>
    <property type="molecule type" value="Genomic_DNA"/>
</dbReference>
<dbReference type="GO" id="GO:0005615">
    <property type="term" value="C:extracellular space"/>
    <property type="evidence" value="ECO:0007669"/>
    <property type="project" value="TreeGrafter"/>
</dbReference>
<name>A0A8J1THZ6_OWEFU</name>